<dbReference type="RefSeq" id="WP_006224641.1">
    <property type="nucleotide sequence ID" value="NZ_AP028040.1"/>
</dbReference>
<feature type="region of interest" description="Disordered" evidence="1">
    <location>
        <begin position="1"/>
        <end position="26"/>
    </location>
</feature>
<dbReference type="Proteomes" id="UP000285324">
    <property type="component" value="Unassembled WGS sequence"/>
</dbReference>
<feature type="compositionally biased region" description="Polar residues" evidence="1">
    <location>
        <begin position="8"/>
        <end position="20"/>
    </location>
</feature>
<organism evidence="2 3">
    <name type="scientific">Alcaligenes xylosoxydans xylosoxydans</name>
    <name type="common">Achromobacter xylosoxidans</name>
    <dbReference type="NCBI Taxonomy" id="85698"/>
    <lineage>
        <taxon>Bacteria</taxon>
        <taxon>Pseudomonadati</taxon>
        <taxon>Pseudomonadota</taxon>
        <taxon>Betaproteobacteria</taxon>
        <taxon>Burkholderiales</taxon>
        <taxon>Alcaligenaceae</taxon>
        <taxon>Achromobacter</taxon>
    </lineage>
</organism>
<dbReference type="OrthoDB" id="8524550at2"/>
<name>A0A0D6ISA8_ALCXX</name>
<proteinExistence type="predicted"/>
<dbReference type="Pfam" id="PF08900">
    <property type="entry name" value="AcaB"/>
    <property type="match status" value="1"/>
</dbReference>
<evidence type="ECO:0000313" key="3">
    <source>
        <dbReference type="Proteomes" id="UP000285324"/>
    </source>
</evidence>
<comment type="caution">
    <text evidence="2">The sequence shown here is derived from an EMBL/GenBank/DDBJ whole genome shotgun (WGS) entry which is preliminary data.</text>
</comment>
<reference evidence="2 3" key="1">
    <citation type="submission" date="2018-08" db="EMBL/GenBank/DDBJ databases">
        <title>Achromobacter xylosoxidans Genome sequencing and assembly.</title>
        <authorList>
            <person name="Wang R."/>
            <person name="Rensing C."/>
            <person name="Li Y."/>
        </authorList>
    </citation>
    <scope>NUCLEOTIDE SEQUENCE [LARGE SCALE GENOMIC DNA]</scope>
    <source>
        <strain evidence="2 3">GD003A</strain>
    </source>
</reference>
<accession>A0A0D6ISA8</accession>
<dbReference type="KEGG" id="axx:ERS451415_05818"/>
<dbReference type="AlphaFoldDB" id="A0A0D6ISA8"/>
<dbReference type="EMBL" id="QVXO01000003">
    <property type="protein sequence ID" value="RPJ93244.1"/>
    <property type="molecule type" value="Genomic_DNA"/>
</dbReference>
<dbReference type="InterPro" id="IPR014996">
    <property type="entry name" value="AcaB"/>
</dbReference>
<gene>
    <name evidence="2" type="ORF">DY367_02615</name>
</gene>
<sequence length="350" mass="38723">MAPKKTAVDSSLSAFATADNSPFPDRYDLDGERRILGSLLNDDDPDPAHPLFGRLQLYYEREAEFTRMRQAHEARAGADPLVGSSEARQIKTLPSLVAESQDVMSLHTLEALRLFMGKAVEPGKPGAPIAGGKRVAAALRSLWSLSSNDNPYADWALVETKARIEEVRAYIKSEQGQLLLKLDEMRAKGLAYSVLQSREPAQMQLGFASPYGYMVALLIVEVDYFTRVLKSAQRRDLVSGRQGHALLQAVKHKCRSVFERVLYWQKYLMKDELVTLSRVDFVAGAEASAQQRVSAVKAIFGEVPKPVFMGEEAPRHTKRRLNLSAAELRLLDAVPLADAVATGVDKNLLT</sequence>
<evidence type="ECO:0000256" key="1">
    <source>
        <dbReference type="SAM" id="MobiDB-lite"/>
    </source>
</evidence>
<dbReference type="NCBIfam" id="TIGR03761">
    <property type="entry name" value="ICE_PFL4669"/>
    <property type="match status" value="1"/>
</dbReference>
<protein>
    <submittedName>
        <fullName evidence="2">TIGR03761 family integrating conjugative element protein</fullName>
    </submittedName>
</protein>
<evidence type="ECO:0000313" key="2">
    <source>
        <dbReference type="EMBL" id="RPJ93244.1"/>
    </source>
</evidence>